<keyword evidence="4" id="KW-1185">Reference proteome</keyword>
<accession>A0AA47P4E3</accession>
<dbReference type="GO" id="GO:0008270">
    <property type="term" value="F:zinc ion binding"/>
    <property type="evidence" value="ECO:0007669"/>
    <property type="project" value="UniProtKB-KW"/>
</dbReference>
<protein>
    <recommendedName>
        <fullName evidence="2">SWIM-type domain-containing protein</fullName>
    </recommendedName>
</protein>
<name>A0AA47P4E3_MERPO</name>
<keyword evidence="1" id="KW-0863">Zinc-finger</keyword>
<reference evidence="3" key="1">
    <citation type="journal article" date="2023" name="Front. Mar. Sci.">
        <title>A new Merluccius polli reference genome to investigate the effects of global change in West African waters.</title>
        <authorList>
            <person name="Mateo J.L."/>
            <person name="Blanco-Fernandez C."/>
            <person name="Garcia-Vazquez E."/>
            <person name="Machado-Schiaffino G."/>
        </authorList>
    </citation>
    <scope>NUCLEOTIDE SEQUENCE</scope>
    <source>
        <strain evidence="3">C29</strain>
        <tissue evidence="3">Fin</tissue>
    </source>
</reference>
<evidence type="ECO:0000313" key="4">
    <source>
        <dbReference type="Proteomes" id="UP001174136"/>
    </source>
</evidence>
<proteinExistence type="predicted"/>
<organism evidence="3 4">
    <name type="scientific">Merluccius polli</name>
    <name type="common">Benguela hake</name>
    <name type="synonym">Merluccius cadenati</name>
    <dbReference type="NCBI Taxonomy" id="89951"/>
    <lineage>
        <taxon>Eukaryota</taxon>
        <taxon>Metazoa</taxon>
        <taxon>Chordata</taxon>
        <taxon>Craniata</taxon>
        <taxon>Vertebrata</taxon>
        <taxon>Euteleostomi</taxon>
        <taxon>Actinopterygii</taxon>
        <taxon>Neopterygii</taxon>
        <taxon>Teleostei</taxon>
        <taxon>Neoteleostei</taxon>
        <taxon>Acanthomorphata</taxon>
        <taxon>Zeiogadaria</taxon>
        <taxon>Gadariae</taxon>
        <taxon>Gadiformes</taxon>
        <taxon>Gadoidei</taxon>
        <taxon>Merlucciidae</taxon>
        <taxon>Merluccius</taxon>
    </lineage>
</organism>
<comment type="caution">
    <text evidence="3">The sequence shown here is derived from an EMBL/GenBank/DDBJ whole genome shotgun (WGS) entry which is preliminary data.</text>
</comment>
<evidence type="ECO:0000259" key="2">
    <source>
        <dbReference type="PROSITE" id="PS50966"/>
    </source>
</evidence>
<keyword evidence="1" id="KW-0479">Metal-binding</keyword>
<evidence type="ECO:0000313" key="3">
    <source>
        <dbReference type="EMBL" id="KAK0147920.1"/>
    </source>
</evidence>
<keyword evidence="1" id="KW-0862">Zinc</keyword>
<dbReference type="InterPro" id="IPR007527">
    <property type="entry name" value="Znf_SWIM"/>
</dbReference>
<dbReference type="EMBL" id="JAOPHQ010002277">
    <property type="protein sequence ID" value="KAK0147920.1"/>
    <property type="molecule type" value="Genomic_DNA"/>
</dbReference>
<gene>
    <name evidence="3" type="ORF">N1851_012380</name>
</gene>
<dbReference type="Proteomes" id="UP001174136">
    <property type="component" value="Unassembled WGS sequence"/>
</dbReference>
<evidence type="ECO:0000256" key="1">
    <source>
        <dbReference type="PROSITE-ProRule" id="PRU00325"/>
    </source>
</evidence>
<feature type="domain" description="SWIM-type" evidence="2">
    <location>
        <begin position="61"/>
        <end position="96"/>
    </location>
</feature>
<dbReference type="PROSITE" id="PS50966">
    <property type="entry name" value="ZF_SWIM"/>
    <property type="match status" value="1"/>
</dbReference>
<dbReference type="AlphaFoldDB" id="A0AA47P4E3"/>
<sequence length="256" mass="28242">MQRFFATSLVGLPRITFEDVHKIVESHSPTPQSRLRKGYKFFVEEFIHNCQVTQFLWCSKITLVAVGQLALSEHSCSCAAGKGFCSHVTTLLFQTAHYVQLGLHVVPPSLACTSQPQMSHRPRTQGIHPEAVSDLVVKKPKSVGKTGVKSTFDVSSRAPTRTTHLGLSEIRPRPLISHILEGISSLELVPSQFGPVPRGCTLSYQCPPLTPDKPVIDFPPLPLPGFSFISNLAFVPNLHQALHLVTKSFPNYSLRN</sequence>